<dbReference type="Proteomes" id="UP000621500">
    <property type="component" value="Unassembled WGS sequence"/>
</dbReference>
<name>A0ABQ4EFX3_9ACTN</name>
<comment type="caution">
    <text evidence="1">The sequence shown here is derived from an EMBL/GenBank/DDBJ whole genome shotgun (WGS) entry which is preliminary data.</text>
</comment>
<evidence type="ECO:0000313" key="2">
    <source>
        <dbReference type="Proteomes" id="UP000621500"/>
    </source>
</evidence>
<dbReference type="EMBL" id="BONX01000002">
    <property type="protein sequence ID" value="GIG93623.1"/>
    <property type="molecule type" value="Genomic_DNA"/>
</dbReference>
<protein>
    <submittedName>
        <fullName evidence="1">Uncharacterized protein</fullName>
    </submittedName>
</protein>
<organism evidence="1 2">
    <name type="scientific">Plantactinospora mayteni</name>
    <dbReference type="NCBI Taxonomy" id="566021"/>
    <lineage>
        <taxon>Bacteria</taxon>
        <taxon>Bacillati</taxon>
        <taxon>Actinomycetota</taxon>
        <taxon>Actinomycetes</taxon>
        <taxon>Micromonosporales</taxon>
        <taxon>Micromonosporaceae</taxon>
        <taxon>Plantactinospora</taxon>
    </lineage>
</organism>
<evidence type="ECO:0000313" key="1">
    <source>
        <dbReference type="EMBL" id="GIG93623.1"/>
    </source>
</evidence>
<keyword evidence="2" id="KW-1185">Reference proteome</keyword>
<accession>A0ABQ4EFX3</accession>
<reference evidence="1 2" key="1">
    <citation type="submission" date="2021-01" db="EMBL/GenBank/DDBJ databases">
        <title>Whole genome shotgun sequence of Plantactinospora mayteni NBRC 109088.</title>
        <authorList>
            <person name="Komaki H."/>
            <person name="Tamura T."/>
        </authorList>
    </citation>
    <scope>NUCLEOTIDE SEQUENCE [LARGE SCALE GENOMIC DNA]</scope>
    <source>
        <strain evidence="1 2">NBRC 109088</strain>
    </source>
</reference>
<dbReference type="RefSeq" id="WP_203855305.1">
    <property type="nucleotide sequence ID" value="NZ_BAAAZQ010000003.1"/>
</dbReference>
<proteinExistence type="predicted"/>
<sequence>MRLDITYPEYLDAMLLTRGLIHWPYLYADPNDPGFGYAQADLRRDVDFLARTFPRDDFSDLRARADILARARDQA</sequence>
<gene>
    <name evidence="1" type="ORF">Pma05_01960</name>
</gene>